<dbReference type="Proteomes" id="UP000030686">
    <property type="component" value="Unassembled WGS sequence"/>
</dbReference>
<name>W6QSW4_PENRF</name>
<protein>
    <submittedName>
        <fullName evidence="1">Genomic scaffold, ProqFM164S02</fullName>
    </submittedName>
</protein>
<accession>W6QSW4</accession>
<reference evidence="1" key="1">
    <citation type="journal article" date="2014" name="Nat. Commun.">
        <title>Multiple recent horizontal transfers of a large genomic region in cheese making fungi.</title>
        <authorList>
            <person name="Cheeseman K."/>
            <person name="Ropars J."/>
            <person name="Renault P."/>
            <person name="Dupont J."/>
            <person name="Gouzy J."/>
            <person name="Branca A."/>
            <person name="Abraham A.L."/>
            <person name="Ceppi M."/>
            <person name="Conseiller E."/>
            <person name="Debuchy R."/>
            <person name="Malagnac F."/>
            <person name="Goarin A."/>
            <person name="Silar P."/>
            <person name="Lacoste S."/>
            <person name="Sallet E."/>
            <person name="Bensimon A."/>
            <person name="Giraud T."/>
            <person name="Brygoo Y."/>
        </authorList>
    </citation>
    <scope>NUCLEOTIDE SEQUENCE [LARGE SCALE GENOMIC DNA]</scope>
    <source>
        <strain evidence="1">FM164</strain>
    </source>
</reference>
<evidence type="ECO:0000313" key="2">
    <source>
        <dbReference type="Proteomes" id="UP000030686"/>
    </source>
</evidence>
<dbReference type="EMBL" id="HG792016">
    <property type="protein sequence ID" value="CDM32592.1"/>
    <property type="molecule type" value="Genomic_DNA"/>
</dbReference>
<sequence length="59" mass="6771">MQISATTHRTVDSGRFYLSPAEKLERIAEIQTRSTSPKLSAISVRWYGGLLPRKYCWGR</sequence>
<keyword evidence="2" id="KW-1185">Reference proteome</keyword>
<gene>
    <name evidence="1" type="ORF">PROQFM164_S02g002743</name>
</gene>
<dbReference type="AlphaFoldDB" id="W6QSW4"/>
<organism evidence="1 2">
    <name type="scientific">Penicillium roqueforti (strain FM164)</name>
    <dbReference type="NCBI Taxonomy" id="1365484"/>
    <lineage>
        <taxon>Eukaryota</taxon>
        <taxon>Fungi</taxon>
        <taxon>Dikarya</taxon>
        <taxon>Ascomycota</taxon>
        <taxon>Pezizomycotina</taxon>
        <taxon>Eurotiomycetes</taxon>
        <taxon>Eurotiomycetidae</taxon>
        <taxon>Eurotiales</taxon>
        <taxon>Aspergillaceae</taxon>
        <taxon>Penicillium</taxon>
    </lineage>
</organism>
<dbReference type="OrthoDB" id="4371233at2759"/>
<evidence type="ECO:0000313" key="1">
    <source>
        <dbReference type="EMBL" id="CDM32592.1"/>
    </source>
</evidence>
<proteinExistence type="predicted"/>